<feature type="DNA-binding region" description="HMG box" evidence="1">
    <location>
        <begin position="393"/>
        <end position="461"/>
    </location>
</feature>
<dbReference type="SUPFAM" id="SSF50475">
    <property type="entry name" value="FMN-binding split barrel"/>
    <property type="match status" value="1"/>
</dbReference>
<dbReference type="PROSITE" id="PS50118">
    <property type="entry name" value="HMG_BOX_2"/>
    <property type="match status" value="1"/>
</dbReference>
<accession>A0A364MY99</accession>
<organism evidence="5 6">
    <name type="scientific">Stemphylium lycopersici</name>
    <name type="common">Tomato gray leaf spot disease fungus</name>
    <name type="synonym">Thyrospora lycopersici</name>
    <dbReference type="NCBI Taxonomy" id="183478"/>
    <lineage>
        <taxon>Eukaryota</taxon>
        <taxon>Fungi</taxon>
        <taxon>Dikarya</taxon>
        <taxon>Ascomycota</taxon>
        <taxon>Pezizomycotina</taxon>
        <taxon>Dothideomycetes</taxon>
        <taxon>Pleosporomycetidae</taxon>
        <taxon>Pleosporales</taxon>
        <taxon>Pleosporineae</taxon>
        <taxon>Pleosporaceae</taxon>
        <taxon>Stemphylium</taxon>
    </lineage>
</organism>
<dbReference type="SMART" id="SM00398">
    <property type="entry name" value="HMG"/>
    <property type="match status" value="1"/>
</dbReference>
<reference evidence="6" key="1">
    <citation type="submission" date="2018-05" db="EMBL/GenBank/DDBJ databases">
        <title>Draft genome sequence of Stemphylium lycopersici strain CIDEFI 213.</title>
        <authorList>
            <person name="Medina R."/>
            <person name="Franco M.E.E."/>
            <person name="Lucentini C.G."/>
            <person name="Saparrat M.C.N."/>
            <person name="Balatti P.A."/>
        </authorList>
    </citation>
    <scope>NUCLEOTIDE SEQUENCE [LARGE SCALE GENOMIC DNA]</scope>
    <source>
        <strain evidence="6">CIDEFI 213</strain>
    </source>
</reference>
<dbReference type="InterPro" id="IPR052841">
    <property type="entry name" value="PMP_oxidase-like"/>
</dbReference>
<feature type="compositionally biased region" description="Low complexity" evidence="2">
    <location>
        <begin position="37"/>
        <end position="50"/>
    </location>
</feature>
<dbReference type="AlphaFoldDB" id="A0A364MY99"/>
<dbReference type="InterPro" id="IPR009071">
    <property type="entry name" value="HMG_box_dom"/>
</dbReference>
<evidence type="ECO:0000313" key="6">
    <source>
        <dbReference type="Proteomes" id="UP000249619"/>
    </source>
</evidence>
<dbReference type="Gene3D" id="1.10.30.10">
    <property type="entry name" value="High mobility group box domain"/>
    <property type="match status" value="1"/>
</dbReference>
<keyword evidence="3" id="KW-0472">Membrane</keyword>
<keyword evidence="3" id="KW-1133">Transmembrane helix</keyword>
<dbReference type="PANTHER" id="PTHR28040:SF1">
    <property type="entry name" value="PYRIDOXAMINE 5'-PHOSPHATE OXIDASE YLR456W HOMOLOG-RELATED"/>
    <property type="match status" value="1"/>
</dbReference>
<dbReference type="Pfam" id="PF00505">
    <property type="entry name" value="HMG_box"/>
    <property type="match status" value="1"/>
</dbReference>
<feature type="region of interest" description="Disordered" evidence="2">
    <location>
        <begin position="30"/>
        <end position="50"/>
    </location>
</feature>
<feature type="domain" description="HMG box" evidence="4">
    <location>
        <begin position="393"/>
        <end position="461"/>
    </location>
</feature>
<dbReference type="GO" id="GO:0005634">
    <property type="term" value="C:nucleus"/>
    <property type="evidence" value="ECO:0007669"/>
    <property type="project" value="UniProtKB-UniRule"/>
</dbReference>
<dbReference type="CDD" id="cd01389">
    <property type="entry name" value="HMG-box_ROX1-like"/>
    <property type="match status" value="1"/>
</dbReference>
<protein>
    <submittedName>
        <fullName evidence="5">HMG DNA binding protein</fullName>
    </submittedName>
</protein>
<dbReference type="GO" id="GO:0003677">
    <property type="term" value="F:DNA binding"/>
    <property type="evidence" value="ECO:0007669"/>
    <property type="project" value="UniProtKB-UniRule"/>
</dbReference>
<dbReference type="STRING" id="183478.A0A364MY99"/>
<dbReference type="EMBL" id="QGDH01000106">
    <property type="protein sequence ID" value="RAR06997.1"/>
    <property type="molecule type" value="Genomic_DNA"/>
</dbReference>
<keyword evidence="1" id="KW-0539">Nucleus</keyword>
<dbReference type="GO" id="GO:0005737">
    <property type="term" value="C:cytoplasm"/>
    <property type="evidence" value="ECO:0007669"/>
    <property type="project" value="TreeGrafter"/>
</dbReference>
<evidence type="ECO:0000313" key="5">
    <source>
        <dbReference type="EMBL" id="RAR06997.1"/>
    </source>
</evidence>
<dbReference type="InterPro" id="IPR036910">
    <property type="entry name" value="HMG_box_dom_sf"/>
</dbReference>
<keyword evidence="3" id="KW-0812">Transmembrane</keyword>
<evidence type="ECO:0000259" key="4">
    <source>
        <dbReference type="PROSITE" id="PS50118"/>
    </source>
</evidence>
<evidence type="ECO:0000256" key="3">
    <source>
        <dbReference type="SAM" id="Phobius"/>
    </source>
</evidence>
<feature type="transmembrane region" description="Helical" evidence="3">
    <location>
        <begin position="222"/>
        <end position="246"/>
    </location>
</feature>
<evidence type="ECO:0000256" key="2">
    <source>
        <dbReference type="SAM" id="MobiDB-lite"/>
    </source>
</evidence>
<feature type="compositionally biased region" description="Basic residues" evidence="2">
    <location>
        <begin position="468"/>
        <end position="479"/>
    </location>
</feature>
<proteinExistence type="predicted"/>
<dbReference type="PANTHER" id="PTHR28040">
    <property type="entry name" value="PYRIDOXAMINE 5'-PHOSPHATE OXIDASE YLR456W HOMOLOG-RELATED"/>
    <property type="match status" value="1"/>
</dbReference>
<comment type="caution">
    <text evidence="5">The sequence shown here is derived from an EMBL/GenBank/DDBJ whole genome shotgun (WGS) entry which is preliminary data.</text>
</comment>
<keyword evidence="1" id="KW-0238">DNA-binding</keyword>
<evidence type="ECO:0000256" key="1">
    <source>
        <dbReference type="PROSITE-ProRule" id="PRU00267"/>
    </source>
</evidence>
<dbReference type="Proteomes" id="UP000249619">
    <property type="component" value="Unassembled WGS sequence"/>
</dbReference>
<dbReference type="SUPFAM" id="SSF47095">
    <property type="entry name" value="HMG-box"/>
    <property type="match status" value="1"/>
</dbReference>
<name>A0A364MY99_STELY</name>
<sequence length="605" mass="66281">MTTPSSSRKTHNLESNTLVSLLVHDWISHRPPTLSQPGRSPSPARPAPRSGSLAELLLGMNTASLSRISTTINGVAELIPSGSEEEAWYKAQHVANNTFSPGGEDMYSTSPGGEGLWGGGGLEDGAANGEVPTEGDGGTKCYLEGAEVRVVVVKVRDGRIADWKGQFSVVNTVKDHGDRLYTSVSDIPFLGLYFTRLLTVSEEDSGLAPPHKTVRSHLLRKIFISIVSLLSSNFLINFLFVLLLILKKSCSLHIHQLFTAMNTAVHPTTASAGNMSLAQALKIAEERFETALKACKDDWESGNQMVVLQDNIPQLFGGLLEDHFKHCLGQVCGAPIELTVMNGGNSGCHTLVQMPKTQILSPQVSPVAQFAQTSPSEHTTIDMHAITAGLKKAPRPMNCWIIFRDVMHKQLKAELPNLTVQEISTRCSHIWHNLSPEAKKPWQDAARSAKEEHLRQHPDYKYSPRKPGEKKKRQSRKDKRAAATTAAPEVFSFQITPAITKSAPEPALEPMPAANNIIADMGNNFTQNASQYFEPTGFFEAFPQMPMATDFVYDAESIRHGLLDAEFALDFGMDTTFALFNDETFAFRDGADGDATLPAFFDDTY</sequence>
<feature type="region of interest" description="Disordered" evidence="2">
    <location>
        <begin position="439"/>
        <end position="485"/>
    </location>
</feature>
<gene>
    <name evidence="5" type="ORF">DDE83_006658</name>
</gene>
<feature type="compositionally biased region" description="Basic and acidic residues" evidence="2">
    <location>
        <begin position="439"/>
        <end position="462"/>
    </location>
</feature>
<keyword evidence="6" id="KW-1185">Reference proteome</keyword>